<dbReference type="PANTHER" id="PTHR21107">
    <property type="entry name" value="CYTOCHROME C OXIDASE ASSEMBLY PROTEIN COX19"/>
    <property type="match status" value="1"/>
</dbReference>
<dbReference type="PANTHER" id="PTHR21107:SF2">
    <property type="entry name" value="CYTOCHROME C OXIDASE ASSEMBLY PROTEIN COX19"/>
    <property type="match status" value="1"/>
</dbReference>
<evidence type="ECO:0000313" key="7">
    <source>
        <dbReference type="Proteomes" id="UP000031512"/>
    </source>
</evidence>
<sequence>MASKTHITLYSAFGRGVKPTPPDRGSFPLDHDGTCKDIAKDYLACIKASNGNALMCRKISAKYMKCRIENNLLADEPLTHLGFRESDIQPDIQKNDIDRDNSVIEPRSERKEERGFVSGVSLAESYPEKSLVGKLLSKFIG</sequence>
<dbReference type="RefSeq" id="XP_004833495.1">
    <property type="nucleotide sequence ID" value="XM_004833438.1"/>
</dbReference>
<reference evidence="6 7" key="1">
    <citation type="journal article" date="2012" name="BMC Genomics">
        <title>Comparative genomic analysis and phylogenetic position of Theileria equi.</title>
        <authorList>
            <person name="Kappmeyer L.S."/>
            <person name="Thiagarajan M."/>
            <person name="Herndon D.R."/>
            <person name="Ramsay J.D."/>
            <person name="Caler E."/>
            <person name="Djikeng A."/>
            <person name="Gillespie J.J."/>
            <person name="Lau A.O."/>
            <person name="Roalson E.H."/>
            <person name="Silva J.C."/>
            <person name="Silva M.G."/>
            <person name="Suarez C.E."/>
            <person name="Ueti M.W."/>
            <person name="Nene V.M."/>
            <person name="Mealey R.H."/>
            <person name="Knowles D.P."/>
            <person name="Brayton K.A."/>
        </authorList>
    </citation>
    <scope>NUCLEOTIDE SEQUENCE [LARGE SCALE GENOMIC DNA]</scope>
    <source>
        <strain evidence="6 7">WA</strain>
    </source>
</reference>
<dbReference type="eggNOG" id="KOG3477">
    <property type="taxonomic scope" value="Eukaryota"/>
</dbReference>
<gene>
    <name evidence="6" type="ORF">BEWA_040810</name>
</gene>
<evidence type="ECO:0000256" key="2">
    <source>
        <dbReference type="ARBA" id="ARBA00022490"/>
    </source>
</evidence>
<evidence type="ECO:0008006" key="8">
    <source>
        <dbReference type="Google" id="ProtNLM"/>
    </source>
</evidence>
<dbReference type="EMBL" id="ACOU01000002">
    <property type="protein sequence ID" value="EKX74043.1"/>
    <property type="molecule type" value="Genomic_DNA"/>
</dbReference>
<dbReference type="InterPro" id="IPR051383">
    <property type="entry name" value="COX19"/>
</dbReference>
<name>L1LFV5_THEEQ</name>
<protein>
    <recommendedName>
        <fullName evidence="8">CHCH domain-containing protein</fullName>
    </recommendedName>
</protein>
<keyword evidence="3" id="KW-1015">Disulfide bond</keyword>
<organism evidence="6 7">
    <name type="scientific">Theileria equi strain WA</name>
    <dbReference type="NCBI Taxonomy" id="1537102"/>
    <lineage>
        <taxon>Eukaryota</taxon>
        <taxon>Sar</taxon>
        <taxon>Alveolata</taxon>
        <taxon>Apicomplexa</taxon>
        <taxon>Aconoidasida</taxon>
        <taxon>Piroplasmida</taxon>
        <taxon>Theileriidae</taxon>
        <taxon>Theileria</taxon>
    </lineage>
</organism>
<keyword evidence="2" id="KW-0963">Cytoplasm</keyword>
<comment type="subcellular location">
    <subcellularLocation>
        <location evidence="1">Cytoplasm</location>
    </subcellularLocation>
</comment>
<evidence type="ECO:0000256" key="3">
    <source>
        <dbReference type="ARBA" id="ARBA00023157"/>
    </source>
</evidence>
<comment type="similarity">
    <text evidence="4">Belongs to the COX19 family.</text>
</comment>
<evidence type="ECO:0000256" key="4">
    <source>
        <dbReference type="ARBA" id="ARBA00038223"/>
    </source>
</evidence>
<dbReference type="GO" id="GO:0033617">
    <property type="term" value="P:mitochondrial respiratory chain complex IV assembly"/>
    <property type="evidence" value="ECO:0007669"/>
    <property type="project" value="TreeGrafter"/>
</dbReference>
<evidence type="ECO:0000256" key="1">
    <source>
        <dbReference type="ARBA" id="ARBA00004496"/>
    </source>
</evidence>
<dbReference type="Proteomes" id="UP000031512">
    <property type="component" value="Unassembled WGS sequence"/>
</dbReference>
<proteinExistence type="inferred from homology"/>
<feature type="region of interest" description="Disordered" evidence="5">
    <location>
        <begin position="91"/>
        <end position="110"/>
    </location>
</feature>
<dbReference type="STRING" id="1537102.L1LFV5"/>
<keyword evidence="7" id="KW-1185">Reference proteome</keyword>
<dbReference type="KEGG" id="beq:BEWA_040810"/>
<dbReference type="AlphaFoldDB" id="L1LFV5"/>
<comment type="caution">
    <text evidence="6">The sequence shown here is derived from an EMBL/GenBank/DDBJ whole genome shotgun (WGS) entry which is preliminary data.</text>
</comment>
<evidence type="ECO:0000313" key="6">
    <source>
        <dbReference type="EMBL" id="EKX74043.1"/>
    </source>
</evidence>
<dbReference type="OrthoDB" id="268594at2759"/>
<dbReference type="GeneID" id="15807491"/>
<evidence type="ECO:0000256" key="5">
    <source>
        <dbReference type="SAM" id="MobiDB-lite"/>
    </source>
</evidence>
<dbReference type="GO" id="GO:0005758">
    <property type="term" value="C:mitochondrial intermembrane space"/>
    <property type="evidence" value="ECO:0007669"/>
    <property type="project" value="TreeGrafter"/>
</dbReference>
<accession>L1LFV5</accession>
<dbReference type="VEuPathDB" id="PiroplasmaDB:BEWA_040810"/>